<evidence type="ECO:0000313" key="1">
    <source>
        <dbReference type="EMBL" id="MBW5485754.1"/>
    </source>
</evidence>
<accession>A0ABS6ZEB5</accession>
<keyword evidence="1" id="KW-0032">Aminotransferase</keyword>
<proteinExistence type="predicted"/>
<keyword evidence="2" id="KW-1185">Reference proteome</keyword>
<dbReference type="EMBL" id="WTFF01000292">
    <property type="protein sequence ID" value="MBW5485754.1"/>
    <property type="molecule type" value="Genomic_DNA"/>
</dbReference>
<evidence type="ECO:0000313" key="2">
    <source>
        <dbReference type="Proteomes" id="UP000812013"/>
    </source>
</evidence>
<comment type="caution">
    <text evidence="1">The sequence shown here is derived from an EMBL/GenBank/DDBJ whole genome shotgun (WGS) entry which is preliminary data.</text>
</comment>
<dbReference type="InterPro" id="IPR043132">
    <property type="entry name" value="BCAT-like_C"/>
</dbReference>
<dbReference type="GO" id="GO:0008483">
    <property type="term" value="F:transaminase activity"/>
    <property type="evidence" value="ECO:0007669"/>
    <property type="project" value="UniProtKB-KW"/>
</dbReference>
<gene>
    <name evidence="1" type="ORF">GPJ59_28745</name>
</gene>
<reference evidence="1 2" key="1">
    <citation type="submission" date="2019-12" db="EMBL/GenBank/DDBJ databases">
        <title>Genome sequence of Streptomyces bambusae.</title>
        <authorList>
            <person name="Bansal K."/>
            <person name="Choksket S."/>
            <person name="Korpole S."/>
            <person name="Patil P.B."/>
        </authorList>
    </citation>
    <scope>NUCLEOTIDE SEQUENCE [LARGE SCALE GENOMIC DNA]</scope>
    <source>
        <strain evidence="1 2">SK60</strain>
    </source>
</reference>
<dbReference type="Gene3D" id="3.20.10.10">
    <property type="entry name" value="D-amino Acid Aminotransferase, subunit A, domain 2"/>
    <property type="match status" value="1"/>
</dbReference>
<organism evidence="1 2">
    <name type="scientific">Streptomyces bambusae</name>
    <dbReference type="NCBI Taxonomy" id="1550616"/>
    <lineage>
        <taxon>Bacteria</taxon>
        <taxon>Bacillati</taxon>
        <taxon>Actinomycetota</taxon>
        <taxon>Actinomycetes</taxon>
        <taxon>Kitasatosporales</taxon>
        <taxon>Streptomycetaceae</taxon>
        <taxon>Streptomyces</taxon>
    </lineage>
</organism>
<dbReference type="InterPro" id="IPR001544">
    <property type="entry name" value="Aminotrans_IV"/>
</dbReference>
<dbReference type="InterPro" id="IPR036038">
    <property type="entry name" value="Aminotransferase-like"/>
</dbReference>
<protein>
    <submittedName>
        <fullName evidence="1">Aminotransferase class IV</fullName>
    </submittedName>
</protein>
<keyword evidence="1" id="KW-0808">Transferase</keyword>
<dbReference type="Proteomes" id="UP000812013">
    <property type="component" value="Unassembled WGS sequence"/>
</dbReference>
<dbReference type="RefSeq" id="WP_219670635.1">
    <property type="nucleotide sequence ID" value="NZ_WTFF01000292.1"/>
</dbReference>
<dbReference type="Pfam" id="PF01063">
    <property type="entry name" value="Aminotran_4"/>
    <property type="match status" value="1"/>
</dbReference>
<dbReference type="SUPFAM" id="SSF56752">
    <property type="entry name" value="D-aminoacid aminotransferase-like PLP-dependent enzymes"/>
    <property type="match status" value="1"/>
</dbReference>
<name>A0ABS6ZEB5_9ACTN</name>
<sequence length="262" mass="28384">MARERVWEYGPDGLAETGPPAVGGELRAVGGAIEVADSWLVEDGRVRSLEGHRRRFAAGVREVSGRDVTDFWDAVVAQLPREGDWFPRVELAGGTLRLRLRGTPERTRTVRLWPTYEDPRRAPRRKGPDLAALGGLITRARSEGADNALLLSPEGLVLEAATATLVWWEGPQLCVVDPELPVLEGVTAGWIVARAAALGVPVRTRRARPAELDGCETWVVNALHGIRAVTGWSGAGVTAGPATRAQEWHEAWLASAEPLPPR</sequence>